<comment type="caution">
    <text evidence="1">The sequence shown here is derived from an EMBL/GenBank/DDBJ whole genome shotgun (WGS) entry which is preliminary data.</text>
</comment>
<dbReference type="AlphaFoldDB" id="A0A7J8F112"/>
<organism evidence="1 2">
    <name type="scientific">Rousettus aegyptiacus</name>
    <name type="common">Egyptian fruit bat</name>
    <name type="synonym">Pteropus aegyptiacus</name>
    <dbReference type="NCBI Taxonomy" id="9407"/>
    <lineage>
        <taxon>Eukaryota</taxon>
        <taxon>Metazoa</taxon>
        <taxon>Chordata</taxon>
        <taxon>Craniata</taxon>
        <taxon>Vertebrata</taxon>
        <taxon>Euteleostomi</taxon>
        <taxon>Mammalia</taxon>
        <taxon>Eutheria</taxon>
        <taxon>Laurasiatheria</taxon>
        <taxon>Chiroptera</taxon>
        <taxon>Yinpterochiroptera</taxon>
        <taxon>Pteropodoidea</taxon>
        <taxon>Pteropodidae</taxon>
        <taxon>Rousettinae</taxon>
        <taxon>Rousettus</taxon>
    </lineage>
</organism>
<reference evidence="1 2" key="1">
    <citation type="journal article" date="2020" name="Nature">
        <title>Six reference-quality genomes reveal evolution of bat adaptations.</title>
        <authorList>
            <person name="Jebb D."/>
            <person name="Huang Z."/>
            <person name="Pippel M."/>
            <person name="Hughes G.M."/>
            <person name="Lavrichenko K."/>
            <person name="Devanna P."/>
            <person name="Winkler S."/>
            <person name="Jermiin L.S."/>
            <person name="Skirmuntt E.C."/>
            <person name="Katzourakis A."/>
            <person name="Burkitt-Gray L."/>
            <person name="Ray D.A."/>
            <person name="Sullivan K.A.M."/>
            <person name="Roscito J.G."/>
            <person name="Kirilenko B.M."/>
            <person name="Davalos L.M."/>
            <person name="Corthals A.P."/>
            <person name="Power M.L."/>
            <person name="Jones G."/>
            <person name="Ransome R.D."/>
            <person name="Dechmann D.K.N."/>
            <person name="Locatelli A.G."/>
            <person name="Puechmaille S.J."/>
            <person name="Fedrigo O."/>
            <person name="Jarvis E.D."/>
            <person name="Hiller M."/>
            <person name="Vernes S.C."/>
            <person name="Myers E.W."/>
            <person name="Teeling E.C."/>
        </authorList>
    </citation>
    <scope>NUCLEOTIDE SEQUENCE [LARGE SCALE GENOMIC DNA]</scope>
    <source>
        <strain evidence="1">MRouAeg1</strain>
        <tissue evidence="1">Muscle</tissue>
    </source>
</reference>
<evidence type="ECO:0000313" key="1">
    <source>
        <dbReference type="EMBL" id="KAF6441300.1"/>
    </source>
</evidence>
<proteinExistence type="predicted"/>
<accession>A0A7J8F112</accession>
<sequence>MGQGRRKNNFRVNIFIMRNGFFNEGISLNKTVILQKYGQMLGFRSVFKTGTSNACCEIFVLISYLREALITCNKTSCFPEGCETQLWWFRARRRLLPGASFREDSMAPARAPAGPAPAVPRSRWVFDSHQGELTLLLSRRFC</sequence>
<name>A0A7J8F112_ROUAE</name>
<evidence type="ECO:0000313" key="2">
    <source>
        <dbReference type="Proteomes" id="UP000593571"/>
    </source>
</evidence>
<keyword evidence="2" id="KW-1185">Reference proteome</keyword>
<dbReference type="EMBL" id="JACASE010000008">
    <property type="protein sequence ID" value="KAF6441300.1"/>
    <property type="molecule type" value="Genomic_DNA"/>
</dbReference>
<dbReference type="Proteomes" id="UP000593571">
    <property type="component" value="Unassembled WGS sequence"/>
</dbReference>
<protein>
    <submittedName>
        <fullName evidence="1">Uncharacterized protein</fullName>
    </submittedName>
</protein>
<gene>
    <name evidence="1" type="ORF">HJG63_012440</name>
</gene>